<dbReference type="Proteomes" id="UP000237000">
    <property type="component" value="Unassembled WGS sequence"/>
</dbReference>
<reference evidence="2" key="1">
    <citation type="submission" date="2016-06" db="EMBL/GenBank/DDBJ databases">
        <title>Parallel loss of symbiosis genes in relatives of nitrogen-fixing non-legume Parasponia.</title>
        <authorList>
            <person name="Van Velzen R."/>
            <person name="Holmer R."/>
            <person name="Bu F."/>
            <person name="Rutten L."/>
            <person name="Van Zeijl A."/>
            <person name="Liu W."/>
            <person name="Santuari L."/>
            <person name="Cao Q."/>
            <person name="Sharma T."/>
            <person name="Shen D."/>
            <person name="Roswanjaya Y."/>
            <person name="Wardhani T."/>
            <person name="Kalhor M.S."/>
            <person name="Jansen J."/>
            <person name="Van den Hoogen J."/>
            <person name="Gungor B."/>
            <person name="Hartog M."/>
            <person name="Hontelez J."/>
            <person name="Verver J."/>
            <person name="Yang W.-C."/>
            <person name="Schijlen E."/>
            <person name="Repin R."/>
            <person name="Schilthuizen M."/>
            <person name="Schranz E."/>
            <person name="Heidstra R."/>
            <person name="Miyata K."/>
            <person name="Fedorova E."/>
            <person name="Kohlen W."/>
            <person name="Bisseling T."/>
            <person name="Smit S."/>
            <person name="Geurts R."/>
        </authorList>
    </citation>
    <scope>NUCLEOTIDE SEQUENCE [LARGE SCALE GENOMIC DNA]</scope>
    <source>
        <strain evidence="2">cv. RG33-2</strain>
    </source>
</reference>
<feature type="non-terminal residue" evidence="1">
    <location>
        <position position="1"/>
    </location>
</feature>
<comment type="caution">
    <text evidence="1">The sequence shown here is derived from an EMBL/GenBank/DDBJ whole genome shotgun (WGS) entry which is preliminary data.</text>
</comment>
<protein>
    <submittedName>
        <fullName evidence="1">Uncharacterized protein</fullName>
    </submittedName>
</protein>
<gene>
    <name evidence="1" type="ORF">TorRG33x02_204760</name>
</gene>
<keyword evidence="2" id="KW-1185">Reference proteome</keyword>
<proteinExistence type="predicted"/>
<dbReference type="OrthoDB" id="10508052at2759"/>
<dbReference type="InParanoid" id="A0A2P5EDR8"/>
<sequence length="36" mass="4103">DPADFFVPAKELNIQHYLNFVNKATLELVLDELATL</sequence>
<evidence type="ECO:0000313" key="2">
    <source>
        <dbReference type="Proteomes" id="UP000237000"/>
    </source>
</evidence>
<organism evidence="1 2">
    <name type="scientific">Trema orientale</name>
    <name type="common">Charcoal tree</name>
    <name type="synonym">Celtis orientalis</name>
    <dbReference type="NCBI Taxonomy" id="63057"/>
    <lineage>
        <taxon>Eukaryota</taxon>
        <taxon>Viridiplantae</taxon>
        <taxon>Streptophyta</taxon>
        <taxon>Embryophyta</taxon>
        <taxon>Tracheophyta</taxon>
        <taxon>Spermatophyta</taxon>
        <taxon>Magnoliopsida</taxon>
        <taxon>eudicotyledons</taxon>
        <taxon>Gunneridae</taxon>
        <taxon>Pentapetalae</taxon>
        <taxon>rosids</taxon>
        <taxon>fabids</taxon>
        <taxon>Rosales</taxon>
        <taxon>Cannabaceae</taxon>
        <taxon>Trema</taxon>
    </lineage>
</organism>
<name>A0A2P5EDR8_TREOI</name>
<accession>A0A2P5EDR8</accession>
<dbReference type="EMBL" id="JXTC01000174">
    <property type="protein sequence ID" value="PON83670.1"/>
    <property type="molecule type" value="Genomic_DNA"/>
</dbReference>
<evidence type="ECO:0000313" key="1">
    <source>
        <dbReference type="EMBL" id="PON83670.1"/>
    </source>
</evidence>
<dbReference type="AlphaFoldDB" id="A0A2P5EDR8"/>